<proteinExistence type="predicted"/>
<dbReference type="AlphaFoldDB" id="A0A2S2FDF1"/>
<dbReference type="OrthoDB" id="9894191at2"/>
<dbReference type="RefSeq" id="WP_065995084.1">
    <property type="nucleotide sequence ID" value="NZ_CP029397.2"/>
</dbReference>
<dbReference type="EMBL" id="CP029397">
    <property type="protein sequence ID" value="AWL29003.1"/>
    <property type="molecule type" value="Genomic_DNA"/>
</dbReference>
<dbReference type="Proteomes" id="UP000245977">
    <property type="component" value="Chromosome"/>
</dbReference>
<accession>A0A2S2FDF1</accession>
<name>A0A2S2FDF1_9GAMM</name>
<evidence type="ECO:0000313" key="1">
    <source>
        <dbReference type="EMBL" id="AWL29003.1"/>
    </source>
</evidence>
<protein>
    <submittedName>
        <fullName evidence="1">Uncharacterized protein</fullName>
    </submittedName>
</protein>
<evidence type="ECO:0000313" key="2">
    <source>
        <dbReference type="Proteomes" id="UP000245977"/>
    </source>
</evidence>
<organism evidence="1 2">
    <name type="scientific">Acinetobacter defluvii</name>
    <dbReference type="NCBI Taxonomy" id="1871111"/>
    <lineage>
        <taxon>Bacteria</taxon>
        <taxon>Pseudomonadati</taxon>
        <taxon>Pseudomonadota</taxon>
        <taxon>Gammaproteobacteria</taxon>
        <taxon>Moraxellales</taxon>
        <taxon>Moraxellaceae</taxon>
        <taxon>Acinetobacter</taxon>
    </lineage>
</organism>
<gene>
    <name evidence="1" type="ORF">DJ533_10715</name>
</gene>
<keyword evidence="2" id="KW-1185">Reference proteome</keyword>
<dbReference type="STRING" id="1871111.GCA_001704615_01208"/>
<reference evidence="1" key="1">
    <citation type="submission" date="2019-08" db="EMBL/GenBank/DDBJ databases">
        <title>The complete genome of Acinetobacter defluvii strain WCHAD010030.</title>
        <authorList>
            <person name="Hu Y."/>
            <person name="Qin J."/>
            <person name="Feng Y."/>
            <person name="Zong Z."/>
        </authorList>
    </citation>
    <scope>NUCLEOTIDE SEQUENCE</scope>
    <source>
        <strain evidence="1">WCHA30</strain>
    </source>
</reference>
<sequence length="78" mass="8965">MTRTEFRAGLYEAYIKSGFQDPALIQGYISIAETFVFDQKKHSEKKQPKKSKWRLNKAILKTSKKDKNQENGSNALKG</sequence>
<dbReference type="KEGG" id="adv:DJ533_10715"/>